<proteinExistence type="inferred from homology"/>
<dbReference type="InterPro" id="IPR016192">
    <property type="entry name" value="APOBEC/CMP_deaminase_Zn-bd"/>
</dbReference>
<comment type="cofactor">
    <cofactor evidence="1 7">
        <name>Zn(2+)</name>
        <dbReference type="ChEBI" id="CHEBI:29105"/>
    </cofactor>
</comment>
<feature type="binding site" evidence="7">
    <location>
        <position position="134"/>
    </location>
    <ligand>
        <name>Zn(2+)</name>
        <dbReference type="ChEBI" id="CHEBI:29105"/>
        <note>catalytic</note>
    </ligand>
</feature>
<evidence type="ECO:0000259" key="8">
    <source>
        <dbReference type="PROSITE" id="PS51747"/>
    </source>
</evidence>
<evidence type="ECO:0000256" key="4">
    <source>
        <dbReference type="ARBA" id="ARBA00022801"/>
    </source>
</evidence>
<dbReference type="CDD" id="cd01286">
    <property type="entry name" value="deoxycytidylate_deaminase"/>
    <property type="match status" value="1"/>
</dbReference>
<keyword evidence="3 7" id="KW-0479">Metal-binding</keyword>
<protein>
    <submittedName>
        <fullName evidence="9">dCMP deaminase</fullName>
    </submittedName>
</protein>
<dbReference type="PANTHER" id="PTHR11086:SF18">
    <property type="entry name" value="DEOXYCYTIDYLATE DEAMINASE"/>
    <property type="match status" value="1"/>
</dbReference>
<dbReference type="InterPro" id="IPR016473">
    <property type="entry name" value="dCMP_deaminase"/>
</dbReference>
<dbReference type="PANTHER" id="PTHR11086">
    <property type="entry name" value="DEOXYCYTIDYLATE DEAMINASE-RELATED"/>
    <property type="match status" value="1"/>
</dbReference>
<evidence type="ECO:0000256" key="2">
    <source>
        <dbReference type="ARBA" id="ARBA00006576"/>
    </source>
</evidence>
<keyword evidence="5 7" id="KW-0862">Zinc</keyword>
<feature type="active site" description="Proton donor" evidence="6">
    <location>
        <position position="110"/>
    </location>
</feature>
<dbReference type="PROSITE" id="PS00903">
    <property type="entry name" value="CYT_DCMP_DEAMINASES_1"/>
    <property type="match status" value="1"/>
</dbReference>
<feature type="domain" description="CMP/dCMP-type deaminase" evidence="8">
    <location>
        <begin position="27"/>
        <end position="168"/>
    </location>
</feature>
<reference evidence="9 10" key="1">
    <citation type="submission" date="2018-08" db="EMBL/GenBank/DDBJ databases">
        <title>Genomic Encyclopedia of Type Strains, Phase III (KMG-III): the genomes of soil and plant-associated and newly described type strains.</title>
        <authorList>
            <person name="Whitman W."/>
        </authorList>
    </citation>
    <scope>NUCLEOTIDE SEQUENCE [LARGE SCALE GENOMIC DNA]</scope>
    <source>
        <strain evidence="9 10">CGMCC 1.10966</strain>
    </source>
</reference>
<dbReference type="GO" id="GO:0006220">
    <property type="term" value="P:pyrimidine nucleotide metabolic process"/>
    <property type="evidence" value="ECO:0007669"/>
    <property type="project" value="InterPro"/>
</dbReference>
<comment type="similarity">
    <text evidence="2">Belongs to the cytidine and deoxycytidylate deaminase family.</text>
</comment>
<keyword evidence="10" id="KW-1185">Reference proteome</keyword>
<evidence type="ECO:0000313" key="9">
    <source>
        <dbReference type="EMBL" id="REE93094.1"/>
    </source>
</evidence>
<sequence length="191" mass="21667">MQKLAQNSQGGRRVEMAMNMQDNMRKDWDTYFMDIAYMVSTRSRCPRRHVGTVLVQGKKLLGTAYNGAPMGVSDCSEDGCMIVEEYEMQVDGDKEKMIKKQRCIRTIHAEQNLLLFTDRIDREGSTVYVTDQPCWTCANMLANSGVVEIVYHRAYSKDSDKVNALMQLKGITFRNLASYEPPAQAGMNIIS</sequence>
<evidence type="ECO:0000256" key="1">
    <source>
        <dbReference type="ARBA" id="ARBA00001947"/>
    </source>
</evidence>
<gene>
    <name evidence="9" type="ORF">A8990_102180</name>
</gene>
<feature type="binding site" evidence="7">
    <location>
        <position position="108"/>
    </location>
    <ligand>
        <name>Zn(2+)</name>
        <dbReference type="ChEBI" id="CHEBI:29105"/>
        <note>catalytic</note>
    </ligand>
</feature>
<evidence type="ECO:0000256" key="6">
    <source>
        <dbReference type="PIRSR" id="PIRSR006019-1"/>
    </source>
</evidence>
<accession>A0A3D9SNI0</accession>
<evidence type="ECO:0000256" key="5">
    <source>
        <dbReference type="ARBA" id="ARBA00022833"/>
    </source>
</evidence>
<evidence type="ECO:0000313" key="10">
    <source>
        <dbReference type="Proteomes" id="UP000256304"/>
    </source>
</evidence>
<dbReference type="InterPro" id="IPR015517">
    <property type="entry name" value="dCMP_deaminase-rel"/>
</dbReference>
<dbReference type="EMBL" id="QTTN01000002">
    <property type="protein sequence ID" value="REE93094.1"/>
    <property type="molecule type" value="Genomic_DNA"/>
</dbReference>
<dbReference type="InterPro" id="IPR035105">
    <property type="entry name" value="Deoxycytidylate_deaminase_dom"/>
</dbReference>
<keyword evidence="4" id="KW-0378">Hydrolase</keyword>
<name>A0A3D9SNI0_9BACL</name>
<dbReference type="Proteomes" id="UP000256304">
    <property type="component" value="Unassembled WGS sequence"/>
</dbReference>
<dbReference type="Pfam" id="PF00383">
    <property type="entry name" value="dCMP_cyt_deam_1"/>
    <property type="match status" value="1"/>
</dbReference>
<evidence type="ECO:0000256" key="7">
    <source>
        <dbReference type="PIRSR" id="PIRSR006019-2"/>
    </source>
</evidence>
<dbReference type="PIRSF" id="PIRSF006019">
    <property type="entry name" value="dCMP_deaminase"/>
    <property type="match status" value="1"/>
</dbReference>
<dbReference type="Gene3D" id="3.40.140.10">
    <property type="entry name" value="Cytidine Deaminase, domain 2"/>
    <property type="match status" value="1"/>
</dbReference>
<comment type="caution">
    <text evidence="9">The sequence shown here is derived from an EMBL/GenBank/DDBJ whole genome shotgun (WGS) entry which is preliminary data.</text>
</comment>
<feature type="binding site" evidence="7">
    <location>
        <position position="137"/>
    </location>
    <ligand>
        <name>Zn(2+)</name>
        <dbReference type="ChEBI" id="CHEBI:29105"/>
        <note>catalytic</note>
    </ligand>
</feature>
<dbReference type="InterPro" id="IPR002125">
    <property type="entry name" value="CMP_dCMP_dom"/>
</dbReference>
<dbReference type="PROSITE" id="PS51747">
    <property type="entry name" value="CYT_DCMP_DEAMINASES_2"/>
    <property type="match status" value="1"/>
</dbReference>
<evidence type="ECO:0000256" key="3">
    <source>
        <dbReference type="ARBA" id="ARBA00022723"/>
    </source>
</evidence>
<dbReference type="InterPro" id="IPR016193">
    <property type="entry name" value="Cytidine_deaminase-like"/>
</dbReference>
<dbReference type="GO" id="GO:0005737">
    <property type="term" value="C:cytoplasm"/>
    <property type="evidence" value="ECO:0007669"/>
    <property type="project" value="TreeGrafter"/>
</dbReference>
<dbReference type="AlphaFoldDB" id="A0A3D9SNI0"/>
<dbReference type="GO" id="GO:0004132">
    <property type="term" value="F:dCMP deaminase activity"/>
    <property type="evidence" value="ECO:0007669"/>
    <property type="project" value="InterPro"/>
</dbReference>
<dbReference type="GO" id="GO:0008270">
    <property type="term" value="F:zinc ion binding"/>
    <property type="evidence" value="ECO:0007669"/>
    <property type="project" value="InterPro"/>
</dbReference>
<dbReference type="SUPFAM" id="SSF53927">
    <property type="entry name" value="Cytidine deaminase-like"/>
    <property type="match status" value="1"/>
</dbReference>
<organism evidence="9 10">
    <name type="scientific">Paenibacillus taihuensis</name>
    <dbReference type="NCBI Taxonomy" id="1156355"/>
    <lineage>
        <taxon>Bacteria</taxon>
        <taxon>Bacillati</taxon>
        <taxon>Bacillota</taxon>
        <taxon>Bacilli</taxon>
        <taxon>Bacillales</taxon>
        <taxon>Paenibacillaceae</taxon>
        <taxon>Paenibacillus</taxon>
    </lineage>
</organism>